<organism evidence="2 3">
    <name type="scientific">Datura stramonium</name>
    <name type="common">Jimsonweed</name>
    <name type="synonym">Common thornapple</name>
    <dbReference type="NCBI Taxonomy" id="4076"/>
    <lineage>
        <taxon>Eukaryota</taxon>
        <taxon>Viridiplantae</taxon>
        <taxon>Streptophyta</taxon>
        <taxon>Embryophyta</taxon>
        <taxon>Tracheophyta</taxon>
        <taxon>Spermatophyta</taxon>
        <taxon>Magnoliopsida</taxon>
        <taxon>eudicotyledons</taxon>
        <taxon>Gunneridae</taxon>
        <taxon>Pentapetalae</taxon>
        <taxon>asterids</taxon>
        <taxon>lamiids</taxon>
        <taxon>Solanales</taxon>
        <taxon>Solanaceae</taxon>
        <taxon>Solanoideae</taxon>
        <taxon>Datureae</taxon>
        <taxon>Datura</taxon>
    </lineage>
</organism>
<comment type="caution">
    <text evidence="2">The sequence shown here is derived from an EMBL/GenBank/DDBJ whole genome shotgun (WGS) entry which is preliminary data.</text>
</comment>
<evidence type="ECO:0000313" key="2">
    <source>
        <dbReference type="EMBL" id="MCD9639167.1"/>
    </source>
</evidence>
<accession>A0ABS8UWP4</accession>
<evidence type="ECO:0000313" key="3">
    <source>
        <dbReference type="Proteomes" id="UP000823775"/>
    </source>
</evidence>
<name>A0ABS8UWP4_DATST</name>
<feature type="compositionally biased region" description="Polar residues" evidence="1">
    <location>
        <begin position="15"/>
        <end position="26"/>
    </location>
</feature>
<evidence type="ECO:0000256" key="1">
    <source>
        <dbReference type="SAM" id="MobiDB-lite"/>
    </source>
</evidence>
<feature type="non-terminal residue" evidence="2">
    <location>
        <position position="55"/>
    </location>
</feature>
<protein>
    <submittedName>
        <fullName evidence="2">Uncharacterized protein</fullName>
    </submittedName>
</protein>
<reference evidence="2 3" key="1">
    <citation type="journal article" date="2021" name="BMC Genomics">
        <title>Datura genome reveals duplications of psychoactive alkaloid biosynthetic genes and high mutation rate following tissue culture.</title>
        <authorList>
            <person name="Rajewski A."/>
            <person name="Carter-House D."/>
            <person name="Stajich J."/>
            <person name="Litt A."/>
        </authorList>
    </citation>
    <scope>NUCLEOTIDE SEQUENCE [LARGE SCALE GENOMIC DNA]</scope>
    <source>
        <strain evidence="2">AR-01</strain>
    </source>
</reference>
<feature type="non-terminal residue" evidence="2">
    <location>
        <position position="1"/>
    </location>
</feature>
<gene>
    <name evidence="2" type="ORF">HAX54_023524</name>
</gene>
<keyword evidence="3" id="KW-1185">Reference proteome</keyword>
<dbReference type="Proteomes" id="UP000823775">
    <property type="component" value="Unassembled WGS sequence"/>
</dbReference>
<dbReference type="EMBL" id="JACEIK010002856">
    <property type="protein sequence ID" value="MCD9639167.1"/>
    <property type="molecule type" value="Genomic_DNA"/>
</dbReference>
<feature type="compositionally biased region" description="Basic and acidic residues" evidence="1">
    <location>
        <begin position="1"/>
        <end position="14"/>
    </location>
</feature>
<feature type="region of interest" description="Disordered" evidence="1">
    <location>
        <begin position="1"/>
        <end position="32"/>
    </location>
</feature>
<sequence>VRTHDTQVQRRSKENFSLSSAQTGGTQVHRRSKKILSGISTSVWHLHFAGEDPWH</sequence>
<proteinExistence type="predicted"/>